<dbReference type="InterPro" id="IPR051158">
    <property type="entry name" value="Metallophosphoesterase_sf"/>
</dbReference>
<keyword evidence="1" id="KW-0472">Membrane</keyword>
<dbReference type="Proteomes" id="UP000004259">
    <property type="component" value="Unassembled WGS sequence"/>
</dbReference>
<keyword evidence="4" id="KW-1185">Reference proteome</keyword>
<dbReference type="PANTHER" id="PTHR31302:SF0">
    <property type="entry name" value="TRANSMEMBRANE PROTEIN WITH METALLOPHOSPHOESTERASE DOMAIN"/>
    <property type="match status" value="1"/>
</dbReference>
<evidence type="ECO:0000256" key="1">
    <source>
        <dbReference type="SAM" id="Phobius"/>
    </source>
</evidence>
<dbReference type="Pfam" id="PF00149">
    <property type="entry name" value="Metallophos"/>
    <property type="match status" value="1"/>
</dbReference>
<accession>E9S910</accession>
<dbReference type="SUPFAM" id="SSF56300">
    <property type="entry name" value="Metallo-dependent phosphatases"/>
    <property type="match status" value="1"/>
</dbReference>
<dbReference type="PANTHER" id="PTHR31302">
    <property type="entry name" value="TRANSMEMBRANE PROTEIN WITH METALLOPHOSPHOESTERASE DOMAIN-RELATED"/>
    <property type="match status" value="1"/>
</dbReference>
<protein>
    <submittedName>
        <fullName evidence="3">Ser/Thr phosphatase family protein</fullName>
    </submittedName>
</protein>
<organism evidence="3 4">
    <name type="scientific">Ruminococcus albus 8</name>
    <dbReference type="NCBI Taxonomy" id="246199"/>
    <lineage>
        <taxon>Bacteria</taxon>
        <taxon>Bacillati</taxon>
        <taxon>Bacillota</taxon>
        <taxon>Clostridia</taxon>
        <taxon>Eubacteriales</taxon>
        <taxon>Oscillospiraceae</taxon>
        <taxon>Ruminococcus</taxon>
    </lineage>
</organism>
<dbReference type="InterPro" id="IPR029052">
    <property type="entry name" value="Metallo-depent_PP-like"/>
</dbReference>
<dbReference type="STRING" id="246199.CUS_5526"/>
<feature type="transmembrane region" description="Helical" evidence="1">
    <location>
        <begin position="6"/>
        <end position="29"/>
    </location>
</feature>
<evidence type="ECO:0000313" key="4">
    <source>
        <dbReference type="Proteomes" id="UP000004259"/>
    </source>
</evidence>
<keyword evidence="1" id="KW-1133">Transmembrane helix</keyword>
<evidence type="ECO:0000259" key="2">
    <source>
        <dbReference type="Pfam" id="PF00149"/>
    </source>
</evidence>
<dbReference type="AlphaFoldDB" id="E9S910"/>
<reference evidence="3 4" key="1">
    <citation type="submission" date="2011-02" db="EMBL/GenBank/DDBJ databases">
        <authorList>
            <person name="Nelson K.E."/>
            <person name="Sutton G."/>
            <person name="Torralba M."/>
            <person name="Durkin S."/>
            <person name="Harkins D."/>
            <person name="Montgomery R."/>
            <person name="Ziemer C."/>
            <person name="Klaassens E."/>
            <person name="Ocuiv P."/>
            <person name="Morrison M."/>
        </authorList>
    </citation>
    <scope>NUCLEOTIDE SEQUENCE [LARGE SCALE GENOMIC DNA]</scope>
    <source>
        <strain evidence="3 4">8</strain>
    </source>
</reference>
<comment type="caution">
    <text evidence="3">The sequence shown here is derived from an EMBL/GenBank/DDBJ whole genome shotgun (WGS) entry which is preliminary data.</text>
</comment>
<dbReference type="EMBL" id="ADKM02000032">
    <property type="protein sequence ID" value="EGC04224.1"/>
    <property type="molecule type" value="Genomic_DNA"/>
</dbReference>
<dbReference type="InterPro" id="IPR004843">
    <property type="entry name" value="Calcineurin-like_PHP"/>
</dbReference>
<evidence type="ECO:0000313" key="3">
    <source>
        <dbReference type="EMBL" id="EGC04224.1"/>
    </source>
</evidence>
<feature type="transmembrane region" description="Helical" evidence="1">
    <location>
        <begin position="75"/>
        <end position="93"/>
    </location>
</feature>
<feature type="transmembrane region" description="Helical" evidence="1">
    <location>
        <begin position="50"/>
        <end position="69"/>
    </location>
</feature>
<feature type="domain" description="Calcineurin-like phosphoesterase" evidence="2">
    <location>
        <begin position="144"/>
        <end position="311"/>
    </location>
</feature>
<dbReference type="GO" id="GO:0016787">
    <property type="term" value="F:hydrolase activity"/>
    <property type="evidence" value="ECO:0007669"/>
    <property type="project" value="InterPro"/>
</dbReference>
<sequence length="369" mass="41390">MKKGEQYMWLIILAAVIAAAVAGMVYMVFSVERFGGIQSLAGDKKWLRHLLAFLAIAVCFGVVTVTMSATNAVVVFLHEVLFFLFFGGVMKIVTRISGKEYAVYWQGWLALVTSVIYLAVGWYLLHNVWRTDYSLKTEKPVSLKVAMFADSHLGTTFDGEGFAEQMKNIEAQHPDIVLLPGDFVDDSTKKADMLRACEAMGKMNVKYGVWYSYGNHDEGYFNSRDFTAAELEQALRDNGIHILADEYELVDDSFYVAGRKDYSLGERKDMGELLEGIDTSKYIIVLDHEPNDYDNEAASTADLVVSGHTHGGQLIPITYVGEWFGINDRTYGYEKRNGTDFIVTSGISDWEIQFKTGTKSEYVMIDVGK</sequence>
<name>E9S910_RUMAL</name>
<feature type="transmembrane region" description="Helical" evidence="1">
    <location>
        <begin position="105"/>
        <end position="125"/>
    </location>
</feature>
<gene>
    <name evidence="3" type="ORF">CUS_5526</name>
</gene>
<dbReference type="Gene3D" id="3.60.21.10">
    <property type="match status" value="1"/>
</dbReference>
<keyword evidence="1" id="KW-0812">Transmembrane</keyword>
<proteinExistence type="predicted"/>
<dbReference type="eggNOG" id="COG1408">
    <property type="taxonomic scope" value="Bacteria"/>
</dbReference>